<evidence type="ECO:0000256" key="4">
    <source>
        <dbReference type="ARBA" id="ARBA00022475"/>
    </source>
</evidence>
<dbReference type="GO" id="GO:0005524">
    <property type="term" value="F:ATP binding"/>
    <property type="evidence" value="ECO:0007669"/>
    <property type="project" value="UniProtKB-UniRule"/>
</dbReference>
<proteinExistence type="inferred from homology"/>
<dbReference type="PROSITE" id="PS50007">
    <property type="entry name" value="PIPLC_X_DOMAIN"/>
    <property type="match status" value="1"/>
</dbReference>
<evidence type="ECO:0000256" key="14">
    <source>
        <dbReference type="ARBA" id="ARBA00022989"/>
    </source>
</evidence>
<evidence type="ECO:0000256" key="10">
    <source>
        <dbReference type="ARBA" id="ARBA00022737"/>
    </source>
</evidence>
<dbReference type="Pfam" id="PF07714">
    <property type="entry name" value="PK_Tyr_Ser-Thr"/>
    <property type="match status" value="1"/>
</dbReference>
<dbReference type="InterPro" id="IPR008271">
    <property type="entry name" value="Ser/Thr_kinase_AS"/>
</dbReference>
<dbReference type="SUPFAM" id="SSF52058">
    <property type="entry name" value="L domain-like"/>
    <property type="match status" value="1"/>
</dbReference>
<dbReference type="AlphaFoldDB" id="A0A3S3QUR1"/>
<dbReference type="InterPro" id="IPR000719">
    <property type="entry name" value="Prot_kinase_dom"/>
</dbReference>
<evidence type="ECO:0000256" key="2">
    <source>
        <dbReference type="ARBA" id="ARBA00008684"/>
    </source>
</evidence>
<keyword evidence="4" id="KW-1003">Cell membrane</keyword>
<comment type="caution">
    <text evidence="23">The sequence shown here is derived from an EMBL/GenBank/DDBJ whole genome shotgun (WGS) entry which is preliminary data.</text>
</comment>
<protein>
    <recommendedName>
        <fullName evidence="3">non-specific serine/threonine protein kinase</fullName>
        <ecNumber evidence="3">2.7.11.1</ecNumber>
    </recommendedName>
</protein>
<evidence type="ECO:0000313" key="23">
    <source>
        <dbReference type="EMBL" id="RWR89916.1"/>
    </source>
</evidence>
<evidence type="ECO:0000256" key="17">
    <source>
        <dbReference type="ARBA" id="ARBA00023180"/>
    </source>
</evidence>
<feature type="transmembrane region" description="Helical" evidence="21">
    <location>
        <begin position="275"/>
        <end position="296"/>
    </location>
</feature>
<keyword evidence="8 21" id="KW-0812">Transmembrane</keyword>
<keyword evidence="13 20" id="KW-0067">ATP-binding</keyword>
<dbReference type="InterPro" id="IPR017441">
    <property type="entry name" value="Protein_kinase_ATP_BS"/>
</dbReference>
<comment type="catalytic activity">
    <reaction evidence="19">
        <text>L-seryl-[protein] + ATP = O-phospho-L-seryl-[protein] + ADP + H(+)</text>
        <dbReference type="Rhea" id="RHEA:17989"/>
        <dbReference type="Rhea" id="RHEA-COMP:9863"/>
        <dbReference type="Rhea" id="RHEA-COMP:11604"/>
        <dbReference type="ChEBI" id="CHEBI:15378"/>
        <dbReference type="ChEBI" id="CHEBI:29999"/>
        <dbReference type="ChEBI" id="CHEBI:30616"/>
        <dbReference type="ChEBI" id="CHEBI:83421"/>
        <dbReference type="ChEBI" id="CHEBI:456216"/>
        <dbReference type="EC" id="2.7.11.1"/>
    </reaction>
</comment>
<evidence type="ECO:0000256" key="8">
    <source>
        <dbReference type="ARBA" id="ARBA00022692"/>
    </source>
</evidence>
<dbReference type="PANTHER" id="PTHR48006:SF102">
    <property type="entry name" value="LEUCINE-RICH REPEAT-CONTAINING PROTEIN DDB_G0281931-RELATED"/>
    <property type="match status" value="1"/>
</dbReference>
<dbReference type="InterPro" id="IPR013210">
    <property type="entry name" value="LRR_N_plant-typ"/>
</dbReference>
<keyword evidence="14 21" id="KW-1133">Transmembrane helix</keyword>
<evidence type="ECO:0000256" key="20">
    <source>
        <dbReference type="PROSITE-ProRule" id="PRU10141"/>
    </source>
</evidence>
<evidence type="ECO:0000256" key="16">
    <source>
        <dbReference type="ARBA" id="ARBA00023170"/>
    </source>
</evidence>
<dbReference type="Proteomes" id="UP000283530">
    <property type="component" value="Unassembled WGS sequence"/>
</dbReference>
<dbReference type="Gene3D" id="1.10.510.10">
    <property type="entry name" value="Transferase(Phosphotransferase) domain 1"/>
    <property type="match status" value="1"/>
</dbReference>
<dbReference type="InterPro" id="IPR011009">
    <property type="entry name" value="Kinase-like_dom_sf"/>
</dbReference>
<dbReference type="GO" id="GO:0005886">
    <property type="term" value="C:plasma membrane"/>
    <property type="evidence" value="ECO:0007669"/>
    <property type="project" value="UniProtKB-SubCell"/>
</dbReference>
<dbReference type="EMBL" id="QPKB01000008">
    <property type="protein sequence ID" value="RWR89916.1"/>
    <property type="molecule type" value="Genomic_DNA"/>
</dbReference>
<dbReference type="FunFam" id="3.80.10.10:FF:000150">
    <property type="entry name" value="Putative LRR receptor-like serine/threonine-protein kinase"/>
    <property type="match status" value="1"/>
</dbReference>
<accession>A0A3S3QUR1</accession>
<comment type="similarity">
    <text evidence="2">Belongs to the protein kinase superfamily. Ser/Thr protein kinase family.</text>
</comment>
<reference evidence="23 24" key="1">
    <citation type="journal article" date="2019" name="Nat. Plants">
        <title>Stout camphor tree genome fills gaps in understanding of flowering plant genome evolution.</title>
        <authorList>
            <person name="Chaw S.M."/>
            <person name="Liu Y.C."/>
            <person name="Wu Y.W."/>
            <person name="Wang H.Y."/>
            <person name="Lin C.I."/>
            <person name="Wu C.S."/>
            <person name="Ke H.M."/>
            <person name="Chang L.Y."/>
            <person name="Hsu C.Y."/>
            <person name="Yang H.T."/>
            <person name="Sudianto E."/>
            <person name="Hsu M.H."/>
            <person name="Wu K.P."/>
            <person name="Wang L.N."/>
            <person name="Leebens-Mack J.H."/>
            <person name="Tsai I.J."/>
        </authorList>
    </citation>
    <scope>NUCLEOTIDE SEQUENCE [LARGE SCALE GENOMIC DNA]</scope>
    <source>
        <strain evidence="24">cv. Chaw 1501</strain>
        <tissue evidence="23">Young leaves</tissue>
    </source>
</reference>
<organism evidence="23 24">
    <name type="scientific">Cinnamomum micranthum f. kanehirae</name>
    <dbReference type="NCBI Taxonomy" id="337451"/>
    <lineage>
        <taxon>Eukaryota</taxon>
        <taxon>Viridiplantae</taxon>
        <taxon>Streptophyta</taxon>
        <taxon>Embryophyta</taxon>
        <taxon>Tracheophyta</taxon>
        <taxon>Spermatophyta</taxon>
        <taxon>Magnoliopsida</taxon>
        <taxon>Magnoliidae</taxon>
        <taxon>Laurales</taxon>
        <taxon>Lauraceae</taxon>
        <taxon>Cinnamomum</taxon>
    </lineage>
</organism>
<dbReference type="Gene3D" id="3.80.10.10">
    <property type="entry name" value="Ribonuclease Inhibitor"/>
    <property type="match status" value="1"/>
</dbReference>
<feature type="binding site" evidence="20">
    <location>
        <position position="367"/>
    </location>
    <ligand>
        <name>ATP</name>
        <dbReference type="ChEBI" id="CHEBI:30616"/>
    </ligand>
</feature>
<keyword evidence="9" id="KW-0732">Signal</keyword>
<keyword evidence="12 23" id="KW-0418">Kinase</keyword>
<evidence type="ECO:0000256" key="13">
    <source>
        <dbReference type="ARBA" id="ARBA00022840"/>
    </source>
</evidence>
<evidence type="ECO:0000256" key="21">
    <source>
        <dbReference type="SAM" id="Phobius"/>
    </source>
</evidence>
<dbReference type="FunFam" id="3.30.200.20:FF:000015">
    <property type="entry name" value="Somatic embryogenesis receptor kinase 1"/>
    <property type="match status" value="1"/>
</dbReference>
<evidence type="ECO:0000256" key="12">
    <source>
        <dbReference type="ARBA" id="ARBA00022777"/>
    </source>
</evidence>
<dbReference type="InterPro" id="IPR032675">
    <property type="entry name" value="LRR_dom_sf"/>
</dbReference>
<keyword evidence="10" id="KW-0677">Repeat</keyword>
<gene>
    <name evidence="23" type="ORF">CKAN_01898900</name>
</gene>
<keyword evidence="7" id="KW-0808">Transferase</keyword>
<dbReference type="PROSITE" id="PS00107">
    <property type="entry name" value="PROTEIN_KINASE_ATP"/>
    <property type="match status" value="1"/>
</dbReference>
<dbReference type="SUPFAM" id="SSF56112">
    <property type="entry name" value="Protein kinase-like (PK-like)"/>
    <property type="match status" value="1"/>
</dbReference>
<dbReference type="InterPro" id="IPR001245">
    <property type="entry name" value="Ser-Thr/Tyr_kinase_cat_dom"/>
</dbReference>
<dbReference type="Pfam" id="PF13855">
    <property type="entry name" value="LRR_8"/>
    <property type="match status" value="1"/>
</dbReference>
<dbReference type="Pfam" id="PF08263">
    <property type="entry name" value="LRRNT_2"/>
    <property type="match status" value="1"/>
</dbReference>
<dbReference type="Pfam" id="PF00560">
    <property type="entry name" value="LRR_1"/>
    <property type="match status" value="1"/>
</dbReference>
<name>A0A3S3QUR1_9MAGN</name>
<evidence type="ECO:0000256" key="1">
    <source>
        <dbReference type="ARBA" id="ARBA00004162"/>
    </source>
</evidence>
<comment type="subcellular location">
    <subcellularLocation>
        <location evidence="1">Cell membrane</location>
        <topology evidence="1">Single-pass membrane protein</topology>
    </subcellularLocation>
</comment>
<dbReference type="STRING" id="337451.A0A3S3QUR1"/>
<dbReference type="PROSITE" id="PS00108">
    <property type="entry name" value="PROTEIN_KINASE_ST"/>
    <property type="match status" value="1"/>
</dbReference>
<feature type="domain" description="Protein kinase" evidence="22">
    <location>
        <begin position="339"/>
        <end position="631"/>
    </location>
</feature>
<keyword evidence="24" id="KW-1185">Reference proteome</keyword>
<evidence type="ECO:0000256" key="9">
    <source>
        <dbReference type="ARBA" id="ARBA00022729"/>
    </source>
</evidence>
<keyword evidence="16" id="KW-0675">Receptor</keyword>
<sequence length="670" mass="75057">MKNSFKSIGVHVNELIRVYRCSHDSVNEAMVLNLRKMKNSFKSIGVHVNELISVHDHSKMVRILGFLILASLFSTGTSDSQGNALYALKNSLKTSQLSDWYENQINPCQWKGVICDGDNKVIRLSLASMGLSGKLVPEIGILKTLTHIELQGNNITGKIPEQLGNLTNLAVLRMENNSLTGKIPTSFGNFTKLQILSLSQNNLSGNVPDSISYLPHLDEIQLAYNGLSGLVPDRLFQVRKYNFTGNNLNCGTNFTHPCASSASEPVIVHKSRKPVVLGSVGGGIGFLLVGGVVFLLRKRMYKDQPEDFVDIAGEDVRKISFGQLKRFSWLELQVATDQFNEKNVLGQGGFGKVYRGVLSDNTEIAVKRITDNESPGGESTFLCEVEMISVAVHKNLLRLIGFCTTQSERLLVYPFMKNRSVASRLRDIKPGEPVLDWKTRKQVALGTALGLEYLHEHCNPKIIHRDVKAANVLLDENFEAVVGDFGLAKLVDVKRSKVTTLVRGTMGHIAPEYLSTGKSSEKTDIFGYGITILELVTGKRAIEFSLLEEEDDVLLLDHVKRLEREKRLDAVIDRKLNLAYDFNEVELMIRIALLCTQASPDNRPMMSEVVRMIEGEGLTERWKEWKLHEAIRKQEETQLHRGLNWYEGSVHNQEAVELVCPKFWPKNLSK</sequence>
<dbReference type="PANTHER" id="PTHR48006">
    <property type="entry name" value="LEUCINE-RICH REPEAT-CONTAINING PROTEIN DDB_G0281931-RELATED"/>
    <property type="match status" value="1"/>
</dbReference>
<evidence type="ECO:0000256" key="7">
    <source>
        <dbReference type="ARBA" id="ARBA00022679"/>
    </source>
</evidence>
<evidence type="ECO:0000256" key="6">
    <source>
        <dbReference type="ARBA" id="ARBA00022614"/>
    </source>
</evidence>
<evidence type="ECO:0000256" key="5">
    <source>
        <dbReference type="ARBA" id="ARBA00022527"/>
    </source>
</evidence>
<comment type="catalytic activity">
    <reaction evidence="18">
        <text>L-threonyl-[protein] + ATP = O-phospho-L-threonyl-[protein] + ADP + H(+)</text>
        <dbReference type="Rhea" id="RHEA:46608"/>
        <dbReference type="Rhea" id="RHEA-COMP:11060"/>
        <dbReference type="Rhea" id="RHEA-COMP:11605"/>
        <dbReference type="ChEBI" id="CHEBI:15378"/>
        <dbReference type="ChEBI" id="CHEBI:30013"/>
        <dbReference type="ChEBI" id="CHEBI:30616"/>
        <dbReference type="ChEBI" id="CHEBI:61977"/>
        <dbReference type="ChEBI" id="CHEBI:456216"/>
        <dbReference type="EC" id="2.7.11.1"/>
    </reaction>
</comment>
<dbReference type="OrthoDB" id="10326740at2759"/>
<dbReference type="GO" id="GO:0004674">
    <property type="term" value="F:protein serine/threonine kinase activity"/>
    <property type="evidence" value="ECO:0007669"/>
    <property type="project" value="UniProtKB-KW"/>
</dbReference>
<evidence type="ECO:0000256" key="18">
    <source>
        <dbReference type="ARBA" id="ARBA00047899"/>
    </source>
</evidence>
<dbReference type="FunFam" id="1.10.510.10:FF:000016">
    <property type="entry name" value="Somatic embryogenesis receptor-like kinase 1"/>
    <property type="match status" value="1"/>
</dbReference>
<dbReference type="SMART" id="SM00220">
    <property type="entry name" value="S_TKc"/>
    <property type="match status" value="1"/>
</dbReference>
<evidence type="ECO:0000256" key="11">
    <source>
        <dbReference type="ARBA" id="ARBA00022741"/>
    </source>
</evidence>
<keyword evidence="15 21" id="KW-0472">Membrane</keyword>
<dbReference type="PROSITE" id="PS50011">
    <property type="entry name" value="PROTEIN_KINASE_DOM"/>
    <property type="match status" value="1"/>
</dbReference>
<keyword evidence="6" id="KW-0433">Leucine-rich repeat</keyword>
<keyword evidence="5" id="KW-0723">Serine/threonine-protein kinase</keyword>
<dbReference type="EC" id="2.7.11.1" evidence="3"/>
<evidence type="ECO:0000313" key="24">
    <source>
        <dbReference type="Proteomes" id="UP000283530"/>
    </source>
</evidence>
<dbReference type="InterPro" id="IPR001611">
    <property type="entry name" value="Leu-rich_rpt"/>
</dbReference>
<dbReference type="InterPro" id="IPR051824">
    <property type="entry name" value="LRR_Rcpt-Like_S/T_Kinase"/>
</dbReference>
<evidence type="ECO:0000256" key="3">
    <source>
        <dbReference type="ARBA" id="ARBA00012513"/>
    </source>
</evidence>
<evidence type="ECO:0000256" key="15">
    <source>
        <dbReference type="ARBA" id="ARBA00023136"/>
    </source>
</evidence>
<dbReference type="Gene3D" id="3.30.200.20">
    <property type="entry name" value="Phosphorylase Kinase, domain 1"/>
    <property type="match status" value="1"/>
</dbReference>
<evidence type="ECO:0000259" key="22">
    <source>
        <dbReference type="PROSITE" id="PS50011"/>
    </source>
</evidence>
<keyword evidence="17" id="KW-0325">Glycoprotein</keyword>
<evidence type="ECO:0000256" key="19">
    <source>
        <dbReference type="ARBA" id="ARBA00048679"/>
    </source>
</evidence>
<keyword evidence="11 20" id="KW-0547">Nucleotide-binding</keyword>